<dbReference type="InterPro" id="IPR012259">
    <property type="entry name" value="DHFR"/>
</dbReference>
<dbReference type="UniPathway" id="UPA00077">
    <property type="reaction ID" value="UER00158"/>
</dbReference>
<dbReference type="PROSITE" id="PS51330">
    <property type="entry name" value="DHFR_2"/>
    <property type="match status" value="1"/>
</dbReference>
<name>A0A427DJW4_9GAMM</name>
<dbReference type="GO" id="GO:0046452">
    <property type="term" value="P:dihydrofolate metabolic process"/>
    <property type="evidence" value="ECO:0007669"/>
    <property type="project" value="TreeGrafter"/>
</dbReference>
<evidence type="ECO:0000256" key="2">
    <source>
        <dbReference type="ARBA" id="ARBA00009539"/>
    </source>
</evidence>
<dbReference type="InterPro" id="IPR024072">
    <property type="entry name" value="DHFR-like_dom_sf"/>
</dbReference>
<dbReference type="GO" id="GO:0046654">
    <property type="term" value="P:tetrahydrofolate biosynthetic process"/>
    <property type="evidence" value="ECO:0007669"/>
    <property type="project" value="UniProtKB-UniPathway"/>
</dbReference>
<dbReference type="SMR" id="A0A427DJW4"/>
<comment type="caution">
    <text evidence="9">The sequence shown here is derived from an EMBL/GenBank/DDBJ whole genome shotgun (WGS) entry which is preliminary data.</text>
</comment>
<sequence length="177" mass="20305">MHKPTPLKRLSMILARDLNGAIGYEGSLAIKSDNDFAWYKKITKPFKHAVCGRVTYEEDLPDIVKKRHRFIIITRNPDKYASTPEAQYMTLSDALKELQVWDVPGHDIICLGGAEIYKALLPYVSTVYLTTFFSVADEADTYFNDFTDKWESVGATWFNDCYCTRLERVCQSTNNII</sequence>
<evidence type="ECO:0000256" key="4">
    <source>
        <dbReference type="ARBA" id="ARBA00022563"/>
    </source>
</evidence>
<dbReference type="SUPFAM" id="SSF53597">
    <property type="entry name" value="Dihydrofolate reductase-like"/>
    <property type="match status" value="1"/>
</dbReference>
<dbReference type="EMBL" id="RHQL01000036">
    <property type="protein sequence ID" value="RRV03425.1"/>
    <property type="molecule type" value="Genomic_DNA"/>
</dbReference>
<reference evidence="9 10" key="1">
    <citation type="submission" date="2018-10" db="EMBL/GenBank/DDBJ databases">
        <title>Transmission dynamics of multidrug resistant bacteria on intensive care unit surfaces.</title>
        <authorList>
            <person name="D'Souza A.W."/>
            <person name="Potter R.F."/>
            <person name="Wallace M."/>
            <person name="Shupe A."/>
            <person name="Patel S."/>
            <person name="Sun S."/>
            <person name="Gul D."/>
            <person name="Kwon J.H."/>
            <person name="Andleeb S."/>
            <person name="Burnham C.-A.D."/>
            <person name="Dantas G."/>
        </authorList>
    </citation>
    <scope>NUCLEOTIDE SEQUENCE [LARGE SCALE GENOMIC DNA]</scope>
    <source>
        <strain evidence="9 10">PX_177</strain>
    </source>
</reference>
<dbReference type="Pfam" id="PF00186">
    <property type="entry name" value="DHFR_1"/>
    <property type="match status" value="1"/>
</dbReference>
<evidence type="ECO:0000256" key="3">
    <source>
        <dbReference type="ARBA" id="ARBA00012856"/>
    </source>
</evidence>
<dbReference type="EC" id="1.5.1.3" evidence="3"/>
<evidence type="ECO:0000313" key="10">
    <source>
        <dbReference type="Proteomes" id="UP000276506"/>
    </source>
</evidence>
<dbReference type="RefSeq" id="WP_045475347.1">
    <property type="nucleotide sequence ID" value="NZ_RHQL01000036.1"/>
</dbReference>
<keyword evidence="6" id="KW-0560">Oxidoreductase</keyword>
<evidence type="ECO:0000256" key="6">
    <source>
        <dbReference type="ARBA" id="ARBA00023002"/>
    </source>
</evidence>
<dbReference type="GO" id="GO:0006730">
    <property type="term" value="P:one-carbon metabolic process"/>
    <property type="evidence" value="ECO:0007669"/>
    <property type="project" value="UniProtKB-KW"/>
</dbReference>
<gene>
    <name evidence="9" type="ORF">EGJ28_24080</name>
</gene>
<evidence type="ECO:0000256" key="5">
    <source>
        <dbReference type="ARBA" id="ARBA00022857"/>
    </source>
</evidence>
<dbReference type="GO" id="GO:0050661">
    <property type="term" value="F:NADP binding"/>
    <property type="evidence" value="ECO:0007669"/>
    <property type="project" value="InterPro"/>
</dbReference>
<proteinExistence type="inferred from homology"/>
<evidence type="ECO:0000313" key="9">
    <source>
        <dbReference type="EMBL" id="RRV03425.1"/>
    </source>
</evidence>
<dbReference type="PANTHER" id="PTHR48069">
    <property type="entry name" value="DIHYDROFOLATE REDUCTASE"/>
    <property type="match status" value="1"/>
</dbReference>
<dbReference type="GO" id="GO:0004146">
    <property type="term" value="F:dihydrofolate reductase activity"/>
    <property type="evidence" value="ECO:0007669"/>
    <property type="project" value="UniProtKB-EC"/>
</dbReference>
<comment type="similarity">
    <text evidence="2">Belongs to the dihydrofolate reductase family.</text>
</comment>
<accession>A0A427DJW4</accession>
<dbReference type="CARD" id="ARO:3005334">
    <property type="molecule name" value="DfrA42_TMP"/>
    <property type="mechanism identifier" value="ARO:0001002"/>
    <property type="mechanism name" value="antibiotic target replacement"/>
</dbReference>
<comment type="function">
    <text evidence="7">Key enzyme in folate metabolism. Catalyzes an essential reaction for de novo glycine and purine synthesis, and for DNA precursor synthesis.</text>
</comment>
<evidence type="ECO:0000256" key="7">
    <source>
        <dbReference type="ARBA" id="ARBA00025067"/>
    </source>
</evidence>
<dbReference type="InterPro" id="IPR001796">
    <property type="entry name" value="DHFR_dom"/>
</dbReference>
<dbReference type="CDD" id="cd00209">
    <property type="entry name" value="DHFR"/>
    <property type="match status" value="1"/>
</dbReference>
<keyword evidence="5" id="KW-0521">NADP</keyword>
<dbReference type="AlphaFoldDB" id="A0A427DJW4"/>
<dbReference type="GO" id="GO:0046655">
    <property type="term" value="P:folic acid metabolic process"/>
    <property type="evidence" value="ECO:0007669"/>
    <property type="project" value="TreeGrafter"/>
</dbReference>
<dbReference type="PANTHER" id="PTHR48069:SF3">
    <property type="entry name" value="DIHYDROFOLATE REDUCTASE"/>
    <property type="match status" value="1"/>
</dbReference>
<protein>
    <recommendedName>
        <fullName evidence="3">dihydrofolate reductase</fullName>
        <ecNumber evidence="3">1.5.1.3</ecNumber>
    </recommendedName>
</protein>
<evidence type="ECO:0000256" key="1">
    <source>
        <dbReference type="ARBA" id="ARBA00004903"/>
    </source>
</evidence>
<evidence type="ECO:0000259" key="8">
    <source>
        <dbReference type="PROSITE" id="PS51330"/>
    </source>
</evidence>
<comment type="pathway">
    <text evidence="1">Cofactor biosynthesis; tetrahydrofolate biosynthesis; 5,6,7,8-tetrahydrofolate from 7,8-dihydrofolate: step 1/1.</text>
</comment>
<dbReference type="Proteomes" id="UP000276506">
    <property type="component" value="Unassembled WGS sequence"/>
</dbReference>
<keyword evidence="4" id="KW-0554">One-carbon metabolism</keyword>
<dbReference type="Gene3D" id="3.40.430.10">
    <property type="entry name" value="Dihydrofolate Reductase, subunit A"/>
    <property type="match status" value="1"/>
</dbReference>
<feature type="domain" description="DHFR" evidence="8">
    <location>
        <begin position="9"/>
        <end position="177"/>
    </location>
</feature>
<organism evidence="9 10">
    <name type="scientific">Stutzerimonas xanthomarina</name>
    <dbReference type="NCBI Taxonomy" id="271420"/>
    <lineage>
        <taxon>Bacteria</taxon>
        <taxon>Pseudomonadati</taxon>
        <taxon>Pseudomonadota</taxon>
        <taxon>Gammaproteobacteria</taxon>
        <taxon>Pseudomonadales</taxon>
        <taxon>Pseudomonadaceae</taxon>
        <taxon>Stutzerimonas</taxon>
    </lineage>
</organism>